<organism evidence="1 2">
    <name type="scientific">Desulfonatronospira thiodismutans ASO3-1</name>
    <dbReference type="NCBI Taxonomy" id="555779"/>
    <lineage>
        <taxon>Bacteria</taxon>
        <taxon>Pseudomonadati</taxon>
        <taxon>Thermodesulfobacteriota</taxon>
        <taxon>Desulfovibrionia</taxon>
        <taxon>Desulfovibrionales</taxon>
        <taxon>Desulfonatronovibrionaceae</taxon>
        <taxon>Desulfonatronospira</taxon>
    </lineage>
</organism>
<evidence type="ECO:0000313" key="2">
    <source>
        <dbReference type="Proteomes" id="UP000005496"/>
    </source>
</evidence>
<reference evidence="1" key="1">
    <citation type="submission" date="2010-05" db="EMBL/GenBank/DDBJ databases">
        <title>The draft genome of Desulfonatronospira thiodismutans ASO3-1.</title>
        <authorList>
            <consortium name="US DOE Joint Genome Institute (JGI-PGF)"/>
            <person name="Lucas S."/>
            <person name="Copeland A."/>
            <person name="Lapidus A."/>
            <person name="Cheng J.-F."/>
            <person name="Bruce D."/>
            <person name="Goodwin L."/>
            <person name="Pitluck S."/>
            <person name="Chertkov O."/>
            <person name="Brettin T."/>
            <person name="Detter J.C."/>
            <person name="Han C."/>
            <person name="Land M.L."/>
            <person name="Hauser L."/>
            <person name="Kyrpides N."/>
            <person name="Mikhailova N."/>
            <person name="Muyzer G."/>
            <person name="Woyke T."/>
        </authorList>
    </citation>
    <scope>NUCLEOTIDE SEQUENCE [LARGE SCALE GENOMIC DNA]</scope>
    <source>
        <strain evidence="1">ASO3-1</strain>
    </source>
</reference>
<protein>
    <submittedName>
        <fullName evidence="1">Uncharacterized protein</fullName>
    </submittedName>
</protein>
<keyword evidence="2" id="KW-1185">Reference proteome</keyword>
<accession>D6SLR4</accession>
<dbReference type="Proteomes" id="UP000005496">
    <property type="component" value="Unassembled WGS sequence"/>
</dbReference>
<dbReference type="EMBL" id="ACJN02000001">
    <property type="protein sequence ID" value="EFI35625.1"/>
    <property type="molecule type" value="Genomic_DNA"/>
</dbReference>
<dbReference type="AlphaFoldDB" id="D6SLR4"/>
<sequence length="73" mass="7710">MDDPSILVFVLVSFVIGFLCGLLPYLVGSVYGMRRHAKAGMILCIVGGLLGGIVVALPVALIFTGVILFKTRS</sequence>
<proteinExistence type="predicted"/>
<comment type="caution">
    <text evidence="1">The sequence shown here is derived from an EMBL/GenBank/DDBJ whole genome shotgun (WGS) entry which is preliminary data.</text>
</comment>
<dbReference type="RefSeq" id="WP_008868754.1">
    <property type="nucleotide sequence ID" value="NZ_ACJN02000001.1"/>
</dbReference>
<name>D6SLR4_9BACT</name>
<gene>
    <name evidence="1" type="ORF">Dthio_PD3054</name>
</gene>
<evidence type="ECO:0000313" key="1">
    <source>
        <dbReference type="EMBL" id="EFI35625.1"/>
    </source>
</evidence>